<comment type="catalytic activity">
    <reaction evidence="6">
        <text>O-phospho-L-seryl-[protein] + H2O = L-seryl-[protein] + phosphate</text>
        <dbReference type="Rhea" id="RHEA:20629"/>
        <dbReference type="Rhea" id="RHEA-COMP:9863"/>
        <dbReference type="Rhea" id="RHEA-COMP:11604"/>
        <dbReference type="ChEBI" id="CHEBI:15377"/>
        <dbReference type="ChEBI" id="CHEBI:29999"/>
        <dbReference type="ChEBI" id="CHEBI:43474"/>
        <dbReference type="ChEBI" id="CHEBI:83421"/>
        <dbReference type="EC" id="3.1.3.16"/>
    </reaction>
</comment>
<evidence type="ECO:0000313" key="10">
    <source>
        <dbReference type="EMBL" id="EAX93238.1"/>
    </source>
</evidence>
<dbReference type="VEuPathDB" id="TrichDB:TVAGG3_0497880"/>
<dbReference type="OrthoDB" id="1930084at2759"/>
<evidence type="ECO:0000259" key="9">
    <source>
        <dbReference type="PROSITE" id="PS00125"/>
    </source>
</evidence>
<dbReference type="EC" id="3.1.3.16" evidence="8"/>
<dbReference type="SUPFAM" id="SSF56300">
    <property type="entry name" value="Metallo-dependent phosphatases"/>
    <property type="match status" value="1"/>
</dbReference>
<dbReference type="GO" id="GO:0046872">
    <property type="term" value="F:metal ion binding"/>
    <property type="evidence" value="ECO:0007669"/>
    <property type="project" value="UniProtKB-KW"/>
</dbReference>
<dbReference type="Proteomes" id="UP000001542">
    <property type="component" value="Unassembled WGS sequence"/>
</dbReference>
<evidence type="ECO:0000256" key="3">
    <source>
        <dbReference type="ARBA" id="ARBA00022801"/>
    </source>
</evidence>
<comment type="similarity">
    <text evidence="8">Belongs to the PPP phosphatase family.</text>
</comment>
<evidence type="ECO:0000256" key="1">
    <source>
        <dbReference type="ARBA" id="ARBA00001936"/>
    </source>
</evidence>
<dbReference type="eggNOG" id="KOG0374">
    <property type="taxonomic scope" value="Eukaryota"/>
</dbReference>
<dbReference type="Pfam" id="PF00149">
    <property type="entry name" value="Metallophos"/>
    <property type="match status" value="1"/>
</dbReference>
<dbReference type="OMA" id="GMNTGQT"/>
<dbReference type="GO" id="GO:0005634">
    <property type="term" value="C:nucleus"/>
    <property type="evidence" value="ECO:0000318"/>
    <property type="project" value="GO_Central"/>
</dbReference>
<dbReference type="InterPro" id="IPR006186">
    <property type="entry name" value="Ser/Thr-sp_prot-phosphatase"/>
</dbReference>
<comment type="cofactor">
    <cofactor evidence="1">
        <name>Mn(2+)</name>
        <dbReference type="ChEBI" id="CHEBI:29035"/>
    </cofactor>
</comment>
<keyword evidence="3 8" id="KW-0378">Hydrolase</keyword>
<keyword evidence="4" id="KW-0904">Protein phosphatase</keyword>
<dbReference type="InterPro" id="IPR004843">
    <property type="entry name" value="Calcineurin-like_PHP"/>
</dbReference>
<dbReference type="FunFam" id="3.60.21.10:FF:000080">
    <property type="entry name" value="Serine/threonine-protein phosphatase"/>
    <property type="match status" value="1"/>
</dbReference>
<dbReference type="STRING" id="5722.A2FPC5"/>
<organism evidence="10 11">
    <name type="scientific">Trichomonas vaginalis (strain ATCC PRA-98 / G3)</name>
    <dbReference type="NCBI Taxonomy" id="412133"/>
    <lineage>
        <taxon>Eukaryota</taxon>
        <taxon>Metamonada</taxon>
        <taxon>Parabasalia</taxon>
        <taxon>Trichomonadida</taxon>
        <taxon>Trichomonadidae</taxon>
        <taxon>Trichomonas</taxon>
    </lineage>
</organism>
<proteinExistence type="inferred from homology"/>
<dbReference type="InParanoid" id="A2FPC5"/>
<dbReference type="SMR" id="A2FPC5"/>
<dbReference type="GO" id="GO:0005737">
    <property type="term" value="C:cytoplasm"/>
    <property type="evidence" value="ECO:0000318"/>
    <property type="project" value="GO_Central"/>
</dbReference>
<evidence type="ECO:0000256" key="8">
    <source>
        <dbReference type="RuleBase" id="RU004273"/>
    </source>
</evidence>
<evidence type="ECO:0000256" key="2">
    <source>
        <dbReference type="ARBA" id="ARBA00022723"/>
    </source>
</evidence>
<dbReference type="Gene3D" id="3.60.21.10">
    <property type="match status" value="1"/>
</dbReference>
<dbReference type="KEGG" id="tva:4750956"/>
<keyword evidence="2" id="KW-0479">Metal-binding</keyword>
<dbReference type="PROSITE" id="PS00125">
    <property type="entry name" value="SER_THR_PHOSPHATASE"/>
    <property type="match status" value="1"/>
</dbReference>
<dbReference type="VEuPathDB" id="TrichDB:TVAG_156020"/>
<sequence length="318" mass="36450">MLKSSSSPRLDRLLSKLQAAETMPRDTRIMLDVADIAWICNEAIKALKAEPVLLSLQAPLTIIGDLHGQFYDLLKFIKMGGNPGTTNYLFMGDYVDRGKNSVETFTYLLCLKVKYPNNFWLLRGNHETREISRLYGFYDECVANYSQDVWAKFTDVFDYLPIAAVISERIFCVHGGLSPELRELSQISKLTRPIRIPESGLLADLLWADPSNEHNGWRPSERGTSYSYGPDVVDNFLQRHDFDLVCRAHQVVDRGYEFPYNPKQTVLTVFSAPDYCEEFMNKGAMLKVDEELRCTFSFIDPPKKRSSNGPRRPLTPYY</sequence>
<dbReference type="PRINTS" id="PR00114">
    <property type="entry name" value="STPHPHTASE"/>
</dbReference>
<reference evidence="10" key="1">
    <citation type="submission" date="2006-10" db="EMBL/GenBank/DDBJ databases">
        <authorList>
            <person name="Amadeo P."/>
            <person name="Zhao Q."/>
            <person name="Wortman J."/>
            <person name="Fraser-Liggett C."/>
            <person name="Carlton J."/>
        </authorList>
    </citation>
    <scope>NUCLEOTIDE SEQUENCE</scope>
    <source>
        <strain evidence="10">G3</strain>
    </source>
</reference>
<dbReference type="InterPro" id="IPR029052">
    <property type="entry name" value="Metallo-depent_PP-like"/>
</dbReference>
<dbReference type="RefSeq" id="XP_001306168.1">
    <property type="nucleotide sequence ID" value="XM_001306167.1"/>
</dbReference>
<comment type="catalytic activity">
    <reaction evidence="7 8">
        <text>O-phospho-L-threonyl-[protein] + H2O = L-threonyl-[protein] + phosphate</text>
        <dbReference type="Rhea" id="RHEA:47004"/>
        <dbReference type="Rhea" id="RHEA-COMP:11060"/>
        <dbReference type="Rhea" id="RHEA-COMP:11605"/>
        <dbReference type="ChEBI" id="CHEBI:15377"/>
        <dbReference type="ChEBI" id="CHEBI:30013"/>
        <dbReference type="ChEBI" id="CHEBI:43474"/>
        <dbReference type="ChEBI" id="CHEBI:61977"/>
        <dbReference type="EC" id="3.1.3.16"/>
    </reaction>
</comment>
<feature type="domain" description="Serine/threonine specific protein phosphatases" evidence="9">
    <location>
        <begin position="122"/>
        <end position="127"/>
    </location>
</feature>
<protein>
    <recommendedName>
        <fullName evidence="8">Serine/threonine-protein phosphatase</fullName>
        <ecNumber evidence="8">3.1.3.16</ecNumber>
    </recommendedName>
</protein>
<dbReference type="PANTHER" id="PTHR11668">
    <property type="entry name" value="SERINE/THREONINE PROTEIN PHOSPHATASE"/>
    <property type="match status" value="1"/>
</dbReference>
<keyword evidence="11" id="KW-1185">Reference proteome</keyword>
<evidence type="ECO:0000256" key="4">
    <source>
        <dbReference type="ARBA" id="ARBA00022912"/>
    </source>
</evidence>
<name>A2FPC5_TRIV3</name>
<dbReference type="EMBL" id="DS113923">
    <property type="protein sequence ID" value="EAX93238.1"/>
    <property type="molecule type" value="Genomic_DNA"/>
</dbReference>
<dbReference type="SMART" id="SM00156">
    <property type="entry name" value="PP2Ac"/>
    <property type="match status" value="1"/>
</dbReference>
<evidence type="ECO:0000256" key="5">
    <source>
        <dbReference type="ARBA" id="ARBA00023211"/>
    </source>
</evidence>
<dbReference type="GO" id="GO:0004722">
    <property type="term" value="F:protein serine/threonine phosphatase activity"/>
    <property type="evidence" value="ECO:0000318"/>
    <property type="project" value="GO_Central"/>
</dbReference>
<gene>
    <name evidence="10" type="ORF">TVAG_156020</name>
</gene>
<accession>A2FPC5</accession>
<dbReference type="PANTHER" id="PTHR11668:SF300">
    <property type="entry name" value="SERINE_THREONINE-PROTEIN PHOSPHATASE"/>
    <property type="match status" value="1"/>
</dbReference>
<evidence type="ECO:0000256" key="6">
    <source>
        <dbReference type="ARBA" id="ARBA00047761"/>
    </source>
</evidence>
<keyword evidence="5" id="KW-0464">Manganese</keyword>
<evidence type="ECO:0000256" key="7">
    <source>
        <dbReference type="ARBA" id="ARBA00048336"/>
    </source>
</evidence>
<dbReference type="InterPro" id="IPR050341">
    <property type="entry name" value="PP1_catalytic_subunit"/>
</dbReference>
<evidence type="ECO:0000313" key="11">
    <source>
        <dbReference type="Proteomes" id="UP000001542"/>
    </source>
</evidence>
<dbReference type="AlphaFoldDB" id="A2FPC5"/>
<reference evidence="10" key="2">
    <citation type="journal article" date="2007" name="Science">
        <title>Draft genome sequence of the sexually transmitted pathogen Trichomonas vaginalis.</title>
        <authorList>
            <person name="Carlton J.M."/>
            <person name="Hirt R.P."/>
            <person name="Silva J.C."/>
            <person name="Delcher A.L."/>
            <person name="Schatz M."/>
            <person name="Zhao Q."/>
            <person name="Wortman J.R."/>
            <person name="Bidwell S.L."/>
            <person name="Alsmark U.C.M."/>
            <person name="Besteiro S."/>
            <person name="Sicheritz-Ponten T."/>
            <person name="Noel C.J."/>
            <person name="Dacks J.B."/>
            <person name="Foster P.G."/>
            <person name="Simillion C."/>
            <person name="Van de Peer Y."/>
            <person name="Miranda-Saavedra D."/>
            <person name="Barton G.J."/>
            <person name="Westrop G.D."/>
            <person name="Mueller S."/>
            <person name="Dessi D."/>
            <person name="Fiori P.L."/>
            <person name="Ren Q."/>
            <person name="Paulsen I."/>
            <person name="Zhang H."/>
            <person name="Bastida-Corcuera F.D."/>
            <person name="Simoes-Barbosa A."/>
            <person name="Brown M.T."/>
            <person name="Hayes R.D."/>
            <person name="Mukherjee M."/>
            <person name="Okumura C.Y."/>
            <person name="Schneider R."/>
            <person name="Smith A.J."/>
            <person name="Vanacova S."/>
            <person name="Villalvazo M."/>
            <person name="Haas B.J."/>
            <person name="Pertea M."/>
            <person name="Feldblyum T.V."/>
            <person name="Utterback T.R."/>
            <person name="Shu C.L."/>
            <person name="Osoegawa K."/>
            <person name="de Jong P.J."/>
            <person name="Hrdy I."/>
            <person name="Horvathova L."/>
            <person name="Zubacova Z."/>
            <person name="Dolezal P."/>
            <person name="Malik S.B."/>
            <person name="Logsdon J.M. Jr."/>
            <person name="Henze K."/>
            <person name="Gupta A."/>
            <person name="Wang C.C."/>
            <person name="Dunne R.L."/>
            <person name="Upcroft J.A."/>
            <person name="Upcroft P."/>
            <person name="White O."/>
            <person name="Salzberg S.L."/>
            <person name="Tang P."/>
            <person name="Chiu C.-H."/>
            <person name="Lee Y.-S."/>
            <person name="Embley T.M."/>
            <person name="Coombs G.H."/>
            <person name="Mottram J.C."/>
            <person name="Tachezy J."/>
            <person name="Fraser-Liggett C.M."/>
            <person name="Johnson P.J."/>
        </authorList>
    </citation>
    <scope>NUCLEOTIDE SEQUENCE [LARGE SCALE GENOMIC DNA]</scope>
    <source>
        <strain evidence="10">G3</strain>
    </source>
</reference>